<evidence type="ECO:0000256" key="6">
    <source>
        <dbReference type="ARBA" id="ARBA00023136"/>
    </source>
</evidence>
<dbReference type="RefSeq" id="WP_170179407.1">
    <property type="nucleotide sequence ID" value="NZ_RBIL01000002.1"/>
</dbReference>
<feature type="transmembrane region" description="Helical" evidence="7">
    <location>
        <begin position="419"/>
        <end position="442"/>
    </location>
</feature>
<evidence type="ECO:0000256" key="1">
    <source>
        <dbReference type="ARBA" id="ARBA00004651"/>
    </source>
</evidence>
<keyword evidence="9" id="KW-1185">Reference proteome</keyword>
<feature type="transmembrane region" description="Helical" evidence="7">
    <location>
        <begin position="350"/>
        <end position="373"/>
    </location>
</feature>
<dbReference type="InterPro" id="IPR052923">
    <property type="entry name" value="UPF0718"/>
</dbReference>
<evidence type="ECO:0000313" key="8">
    <source>
        <dbReference type="EMBL" id="RKQ87134.1"/>
    </source>
</evidence>
<dbReference type="Proteomes" id="UP000278962">
    <property type="component" value="Unassembled WGS sequence"/>
</dbReference>
<evidence type="ECO:0000256" key="3">
    <source>
        <dbReference type="ARBA" id="ARBA00022475"/>
    </source>
</evidence>
<feature type="transmembrane region" description="Helical" evidence="7">
    <location>
        <begin position="234"/>
        <end position="255"/>
    </location>
</feature>
<feature type="transmembrane region" description="Helical" evidence="7">
    <location>
        <begin position="127"/>
        <end position="144"/>
    </location>
</feature>
<evidence type="ECO:0000256" key="2">
    <source>
        <dbReference type="ARBA" id="ARBA00006386"/>
    </source>
</evidence>
<evidence type="ECO:0000256" key="7">
    <source>
        <dbReference type="SAM" id="Phobius"/>
    </source>
</evidence>
<evidence type="ECO:0000313" key="9">
    <source>
        <dbReference type="Proteomes" id="UP000278962"/>
    </source>
</evidence>
<feature type="transmembrane region" description="Helical" evidence="7">
    <location>
        <begin position="40"/>
        <end position="58"/>
    </location>
</feature>
<comment type="caution">
    <text evidence="8">The sequence shown here is derived from an EMBL/GenBank/DDBJ whole genome shotgun (WGS) entry which is preliminary data.</text>
</comment>
<dbReference type="GO" id="GO:0005886">
    <property type="term" value="C:plasma membrane"/>
    <property type="evidence" value="ECO:0007669"/>
    <property type="project" value="UniProtKB-SubCell"/>
</dbReference>
<protein>
    <recommendedName>
        <fullName evidence="10">Permease</fullName>
    </recommendedName>
</protein>
<feature type="transmembrane region" description="Helical" evidence="7">
    <location>
        <begin position="324"/>
        <end position="344"/>
    </location>
</feature>
<feature type="transmembrane region" description="Helical" evidence="7">
    <location>
        <begin position="9"/>
        <end position="28"/>
    </location>
</feature>
<dbReference type="PANTHER" id="PTHR34184">
    <property type="entry name" value="UPF0718 PROTEIN YCGR"/>
    <property type="match status" value="1"/>
</dbReference>
<name>A0A660L1P8_9ACTN</name>
<dbReference type="EMBL" id="RBIL01000002">
    <property type="protein sequence ID" value="RKQ87134.1"/>
    <property type="molecule type" value="Genomic_DNA"/>
</dbReference>
<reference evidence="8 9" key="1">
    <citation type="submission" date="2018-10" db="EMBL/GenBank/DDBJ databases">
        <title>Genomic Encyclopedia of Archaeal and Bacterial Type Strains, Phase II (KMG-II): from individual species to whole genera.</title>
        <authorList>
            <person name="Goeker M."/>
        </authorList>
    </citation>
    <scope>NUCLEOTIDE SEQUENCE [LARGE SCALE GENOMIC DNA]</scope>
    <source>
        <strain evidence="8 9">DSM 14954</strain>
    </source>
</reference>
<gene>
    <name evidence="8" type="ORF">C8N24_5154</name>
</gene>
<comment type="subcellular location">
    <subcellularLocation>
        <location evidence="1">Cell membrane</location>
        <topology evidence="1">Multi-pass membrane protein</topology>
    </subcellularLocation>
</comment>
<keyword evidence="4 7" id="KW-0812">Transmembrane</keyword>
<keyword evidence="3" id="KW-1003">Cell membrane</keyword>
<feature type="transmembrane region" description="Helical" evidence="7">
    <location>
        <begin position="156"/>
        <end position="185"/>
    </location>
</feature>
<organism evidence="8 9">
    <name type="scientific">Solirubrobacter pauli</name>
    <dbReference type="NCBI Taxonomy" id="166793"/>
    <lineage>
        <taxon>Bacteria</taxon>
        <taxon>Bacillati</taxon>
        <taxon>Actinomycetota</taxon>
        <taxon>Thermoleophilia</taxon>
        <taxon>Solirubrobacterales</taxon>
        <taxon>Solirubrobacteraceae</taxon>
        <taxon>Solirubrobacter</taxon>
    </lineage>
</organism>
<proteinExistence type="inferred from homology"/>
<dbReference type="PANTHER" id="PTHR34184:SF4">
    <property type="entry name" value="UPF0718 PROTEIN YCGR"/>
    <property type="match status" value="1"/>
</dbReference>
<feature type="transmembrane region" description="Helical" evidence="7">
    <location>
        <begin position="97"/>
        <end position="115"/>
    </location>
</feature>
<keyword evidence="5 7" id="KW-1133">Transmembrane helix</keyword>
<dbReference type="AlphaFoldDB" id="A0A660L1P8"/>
<evidence type="ECO:0008006" key="10">
    <source>
        <dbReference type="Google" id="ProtNLM"/>
    </source>
</evidence>
<sequence length="443" mass="46153">MRVGRRARVLAPGIALLGAVTVLSPYAWQDTWRATGFSLGYVPFHLWCWLPFLVLAFAAGKLGRLGGAAFTAALVAGTVATVALTQSFTDNSERVGLALPGLLSLAVIGAWGLRAHPRDGGKVSRPLLVAILALLALVIVAGRVGEVGEAARMQTFLVIGTSIALEALPFVLLGAAVSAAIEVFVPARWFERIARLPLPLQIPAVALSGVAMPVCECGSVPVARRLIVRGVHPAAGIAFMLAAPVINPIVLFSTAVAYSGRGATEMVLGRLGLGLLLAIVAGTLIARRGGGNLVAHARKSEPSHEHDHSHNKLRGFVDHLMSDLLLMGKFIVLGAAIAAALQTIVPQSVFTGVLTSPFVGALLMIVLAFFLSLCSEADAFVAVSFIQFPPGPQLAFLAAGPVLDTKLVLLYGGTFGRAFVVKLALVIVPVVVTGSMLFQAVIS</sequence>
<dbReference type="InterPro" id="IPR005524">
    <property type="entry name" value="DUF318"/>
</dbReference>
<keyword evidence="6 7" id="KW-0472">Membrane</keyword>
<accession>A0A660L1P8</accession>
<dbReference type="Pfam" id="PF03773">
    <property type="entry name" value="ArsP_1"/>
    <property type="match status" value="1"/>
</dbReference>
<feature type="transmembrane region" description="Helical" evidence="7">
    <location>
        <begin position="267"/>
        <end position="286"/>
    </location>
</feature>
<evidence type="ECO:0000256" key="4">
    <source>
        <dbReference type="ARBA" id="ARBA00022692"/>
    </source>
</evidence>
<feature type="transmembrane region" description="Helical" evidence="7">
    <location>
        <begin position="65"/>
        <end position="85"/>
    </location>
</feature>
<evidence type="ECO:0000256" key="5">
    <source>
        <dbReference type="ARBA" id="ARBA00022989"/>
    </source>
</evidence>
<comment type="similarity">
    <text evidence="2">Belongs to the UPF0718 family.</text>
</comment>